<dbReference type="GO" id="GO:0016758">
    <property type="term" value="F:hexosyltransferase activity"/>
    <property type="evidence" value="ECO:0007669"/>
    <property type="project" value="TreeGrafter"/>
</dbReference>
<dbReference type="InterPro" id="IPR029044">
    <property type="entry name" value="Nucleotide-diphossugar_trans"/>
</dbReference>
<reference evidence="3 4" key="1">
    <citation type="submission" date="2019-02" db="EMBL/GenBank/DDBJ databases">
        <title>Deep-cultivation of Planctomycetes and their phenomic and genomic characterization uncovers novel biology.</title>
        <authorList>
            <person name="Wiegand S."/>
            <person name="Jogler M."/>
            <person name="Boedeker C."/>
            <person name="Pinto D."/>
            <person name="Vollmers J."/>
            <person name="Rivas-Marin E."/>
            <person name="Kohn T."/>
            <person name="Peeters S.H."/>
            <person name="Heuer A."/>
            <person name="Rast P."/>
            <person name="Oberbeckmann S."/>
            <person name="Bunk B."/>
            <person name="Jeske O."/>
            <person name="Meyerdierks A."/>
            <person name="Storesund J.E."/>
            <person name="Kallscheuer N."/>
            <person name="Luecker S."/>
            <person name="Lage O.M."/>
            <person name="Pohl T."/>
            <person name="Merkel B.J."/>
            <person name="Hornburger P."/>
            <person name="Mueller R.-W."/>
            <person name="Bruemmer F."/>
            <person name="Labrenz M."/>
            <person name="Spormann A.M."/>
            <person name="Op Den Camp H."/>
            <person name="Overmann J."/>
            <person name="Amann R."/>
            <person name="Jetten M.S.M."/>
            <person name="Mascher T."/>
            <person name="Medema M.H."/>
            <person name="Devos D.P."/>
            <person name="Kaster A.-K."/>
            <person name="Ovreas L."/>
            <person name="Rohde M."/>
            <person name="Galperin M.Y."/>
            <person name="Jogler C."/>
        </authorList>
    </citation>
    <scope>NUCLEOTIDE SEQUENCE [LARGE SCALE GENOMIC DNA]</scope>
    <source>
        <strain evidence="3 4">Pla111</strain>
    </source>
</reference>
<dbReference type="PANTHER" id="PTHR12042">
    <property type="entry name" value="LACTOSYLCERAMIDE 4-ALPHA-GALACTOSYLTRANSFERASE ALPHA- 1,4-GALACTOSYLTRANSFERASE"/>
    <property type="match status" value="1"/>
</dbReference>
<dbReference type="AlphaFoldDB" id="A0A5C5W7A3"/>
<organism evidence="3 4">
    <name type="scientific">Botrimarina hoheduenensis</name>
    <dbReference type="NCBI Taxonomy" id="2528000"/>
    <lineage>
        <taxon>Bacteria</taxon>
        <taxon>Pseudomonadati</taxon>
        <taxon>Planctomycetota</taxon>
        <taxon>Planctomycetia</taxon>
        <taxon>Pirellulales</taxon>
        <taxon>Lacipirellulaceae</taxon>
        <taxon>Botrimarina</taxon>
    </lineage>
</organism>
<dbReference type="RefSeq" id="WP_146573564.1">
    <property type="nucleotide sequence ID" value="NZ_SJPH01000003.1"/>
</dbReference>
<proteinExistence type="predicted"/>
<dbReference type="OrthoDB" id="284109at2"/>
<protein>
    <recommendedName>
        <fullName evidence="2">Alpha 1,4-glycosyltransferase domain-containing protein</fullName>
    </recommendedName>
</protein>
<dbReference type="GO" id="GO:0016020">
    <property type="term" value="C:membrane"/>
    <property type="evidence" value="ECO:0007669"/>
    <property type="project" value="GOC"/>
</dbReference>
<evidence type="ECO:0000256" key="1">
    <source>
        <dbReference type="ARBA" id="ARBA00022679"/>
    </source>
</evidence>
<dbReference type="Gene3D" id="3.90.550.20">
    <property type="match status" value="1"/>
</dbReference>
<dbReference type="Proteomes" id="UP000318995">
    <property type="component" value="Unassembled WGS sequence"/>
</dbReference>
<dbReference type="SUPFAM" id="SSF53448">
    <property type="entry name" value="Nucleotide-diphospho-sugar transferases"/>
    <property type="match status" value="1"/>
</dbReference>
<evidence type="ECO:0000313" key="3">
    <source>
        <dbReference type="EMBL" id="TWT46786.1"/>
    </source>
</evidence>
<gene>
    <name evidence="3" type="ORF">Pla111_18870</name>
</gene>
<keyword evidence="1" id="KW-0808">Transferase</keyword>
<dbReference type="EMBL" id="SJPH01000003">
    <property type="protein sequence ID" value="TWT46786.1"/>
    <property type="molecule type" value="Genomic_DNA"/>
</dbReference>
<feature type="domain" description="Alpha 1,4-glycosyltransferase" evidence="2">
    <location>
        <begin position="133"/>
        <end position="220"/>
    </location>
</feature>
<dbReference type="Pfam" id="PF04572">
    <property type="entry name" value="Gb3_synth"/>
    <property type="match status" value="1"/>
</dbReference>
<evidence type="ECO:0000259" key="2">
    <source>
        <dbReference type="Pfam" id="PF04572"/>
    </source>
</evidence>
<keyword evidence="4" id="KW-1185">Reference proteome</keyword>
<sequence>MSQDVFQSLWIGDRLGPMEQLSIESFLHFGYDFRLFAYGKPAGVPEGVRLVDAREVLPESEVFFVRKGFGKGSPAYFADRFRYTMLHQRGGWWVDTDMICVAPWEFDSAHVVGAQRQNGPDGVNNAVIRSPAGSALMARCLELFAEVDLNRAPWGSTGPLLLERAIRDTGLLSCVQPADVFYPVDYWAIEQLFEDTDLPEPSRGVHLWNAVWARRGIDSGAPMPPECLYEQMRRCFLRGYEPPELTPAEIARLVADLALANAPPPTSLLGKIRDRLKKYTRHLRVA</sequence>
<dbReference type="InterPro" id="IPR007652">
    <property type="entry name" value="A1-4-GlycosylTfrase_dom"/>
</dbReference>
<evidence type="ECO:0000313" key="4">
    <source>
        <dbReference type="Proteomes" id="UP000318995"/>
    </source>
</evidence>
<name>A0A5C5W7A3_9BACT</name>
<dbReference type="InterPro" id="IPR051981">
    <property type="entry name" value="Glycosyltransf_32"/>
</dbReference>
<dbReference type="PANTHER" id="PTHR12042:SF21">
    <property type="entry name" value="ALPHA1,4-GALACTOSYLTRANSFERASE 1-RELATED"/>
    <property type="match status" value="1"/>
</dbReference>
<accession>A0A5C5W7A3</accession>
<dbReference type="GO" id="GO:0006688">
    <property type="term" value="P:glycosphingolipid biosynthetic process"/>
    <property type="evidence" value="ECO:0007669"/>
    <property type="project" value="TreeGrafter"/>
</dbReference>
<comment type="caution">
    <text evidence="3">The sequence shown here is derived from an EMBL/GenBank/DDBJ whole genome shotgun (WGS) entry which is preliminary data.</text>
</comment>